<evidence type="ECO:0000313" key="1">
    <source>
        <dbReference type="EMBL" id="MFC4463951.1"/>
    </source>
</evidence>
<dbReference type="RefSeq" id="WP_386337838.1">
    <property type="nucleotide sequence ID" value="NZ_JBHSFG010000011.1"/>
</dbReference>
<dbReference type="EMBL" id="JBHSFG010000011">
    <property type="protein sequence ID" value="MFC4463951.1"/>
    <property type="molecule type" value="Genomic_DNA"/>
</dbReference>
<gene>
    <name evidence="1" type="ORF">ACFPH6_05135</name>
</gene>
<name>A0ABV8YL71_9ACTN</name>
<proteinExistence type="predicted"/>
<reference evidence="2" key="1">
    <citation type="journal article" date="2019" name="Int. J. Syst. Evol. Microbiol.">
        <title>The Global Catalogue of Microorganisms (GCM) 10K type strain sequencing project: providing services to taxonomists for standard genome sequencing and annotation.</title>
        <authorList>
            <consortium name="The Broad Institute Genomics Platform"/>
            <consortium name="The Broad Institute Genome Sequencing Center for Infectious Disease"/>
            <person name="Wu L."/>
            <person name="Ma J."/>
        </authorList>
    </citation>
    <scope>NUCLEOTIDE SEQUENCE [LARGE SCALE GENOMIC DNA]</scope>
    <source>
        <strain evidence="2">DT43</strain>
    </source>
</reference>
<dbReference type="Proteomes" id="UP001596012">
    <property type="component" value="Unassembled WGS sequence"/>
</dbReference>
<sequence>MISDAVEMMSAAGMWLAPAGAEWDVVKVGRHLGARALELIAEPGAVAVDPVHPEPVLYFFVPPGSAADWNVPQTTSLGRGTHVVLPPDHKEAPPGPYWLISQQHGLTQPTVLRQALESL</sequence>
<evidence type="ECO:0000313" key="2">
    <source>
        <dbReference type="Proteomes" id="UP001596012"/>
    </source>
</evidence>
<comment type="caution">
    <text evidence="1">The sequence shown here is derived from an EMBL/GenBank/DDBJ whole genome shotgun (WGS) entry which is preliminary data.</text>
</comment>
<keyword evidence="2" id="KW-1185">Reference proteome</keyword>
<organism evidence="1 2">
    <name type="scientific">Streptomyces xiangluensis</name>
    <dbReference type="NCBI Taxonomy" id="2665720"/>
    <lineage>
        <taxon>Bacteria</taxon>
        <taxon>Bacillati</taxon>
        <taxon>Actinomycetota</taxon>
        <taxon>Actinomycetes</taxon>
        <taxon>Kitasatosporales</taxon>
        <taxon>Streptomycetaceae</taxon>
        <taxon>Streptomyces</taxon>
    </lineage>
</organism>
<accession>A0ABV8YL71</accession>
<protein>
    <submittedName>
        <fullName evidence="1">Uncharacterized protein</fullName>
    </submittedName>
</protein>